<evidence type="ECO:0000313" key="2">
    <source>
        <dbReference type="Proteomes" id="UP000224634"/>
    </source>
</evidence>
<evidence type="ECO:0008006" key="3">
    <source>
        <dbReference type="Google" id="ProtNLM"/>
    </source>
</evidence>
<comment type="caution">
    <text evidence="1">The sequence shown here is derived from an EMBL/GenBank/DDBJ whole genome shotgun (WGS) entry which is preliminary data.</text>
</comment>
<name>A0A2B7Y906_POLH7</name>
<reference evidence="1 2" key="1">
    <citation type="submission" date="2017-10" db="EMBL/GenBank/DDBJ databases">
        <title>Comparative genomics in systemic dimorphic fungi from Ajellomycetaceae.</title>
        <authorList>
            <person name="Munoz J.F."/>
            <person name="Mcewen J.G."/>
            <person name="Clay O.K."/>
            <person name="Cuomo C.A."/>
        </authorList>
    </citation>
    <scope>NUCLEOTIDE SEQUENCE [LARGE SCALE GENOMIC DNA]</scope>
    <source>
        <strain evidence="1 2">UAMH7299</strain>
    </source>
</reference>
<dbReference type="Proteomes" id="UP000224634">
    <property type="component" value="Unassembled WGS sequence"/>
</dbReference>
<dbReference type="EMBL" id="PDNA01000065">
    <property type="protein sequence ID" value="PGH17398.1"/>
    <property type="molecule type" value="Genomic_DNA"/>
</dbReference>
<gene>
    <name evidence="1" type="ORF">AJ80_04854</name>
</gene>
<dbReference type="AlphaFoldDB" id="A0A2B7Y906"/>
<keyword evidence="2" id="KW-1185">Reference proteome</keyword>
<dbReference type="STRING" id="1447883.A0A2B7Y906"/>
<proteinExistence type="predicted"/>
<dbReference type="OrthoDB" id="4207076at2759"/>
<protein>
    <recommendedName>
        <fullName evidence="3">BTB domain-containing protein</fullName>
    </recommendedName>
</protein>
<organism evidence="1 2">
    <name type="scientific">Polytolypa hystricis (strain UAMH7299)</name>
    <dbReference type="NCBI Taxonomy" id="1447883"/>
    <lineage>
        <taxon>Eukaryota</taxon>
        <taxon>Fungi</taxon>
        <taxon>Dikarya</taxon>
        <taxon>Ascomycota</taxon>
        <taxon>Pezizomycotina</taxon>
        <taxon>Eurotiomycetes</taxon>
        <taxon>Eurotiomycetidae</taxon>
        <taxon>Onygenales</taxon>
        <taxon>Onygenales incertae sedis</taxon>
        <taxon>Polytolypa</taxon>
    </lineage>
</organism>
<evidence type="ECO:0000313" key="1">
    <source>
        <dbReference type="EMBL" id="PGH17398.1"/>
    </source>
</evidence>
<dbReference type="PANTHER" id="PTHR47843">
    <property type="entry name" value="BTB DOMAIN-CONTAINING PROTEIN-RELATED"/>
    <property type="match status" value="1"/>
</dbReference>
<sequence length="128" mass="14922">MYTGNYTDEPSECLESEGDGLELLKHPRVYALADMFRIEELKNLSCKKFELRLQQHWITDAFPDCIREVYLTSTEGSSIRKTVVDAVFSHRKVLVQKRPFQEVIREVVREIGDFAIDFVLKMTNSDVF</sequence>
<accession>A0A2B7Y906</accession>